<dbReference type="GO" id="GO:0016787">
    <property type="term" value="F:hydrolase activity"/>
    <property type="evidence" value="ECO:0007669"/>
    <property type="project" value="UniProtKB-KW"/>
</dbReference>
<dbReference type="PANTHER" id="PTHR43344">
    <property type="entry name" value="PHOSPHOSERINE PHOSPHATASE"/>
    <property type="match status" value="1"/>
</dbReference>
<dbReference type="InterPro" id="IPR050582">
    <property type="entry name" value="HAD-like_SerB"/>
</dbReference>
<evidence type="ECO:0000256" key="1">
    <source>
        <dbReference type="ARBA" id="ARBA00022723"/>
    </source>
</evidence>
<evidence type="ECO:0000313" key="4">
    <source>
        <dbReference type="EMBL" id="NLR75089.1"/>
    </source>
</evidence>
<keyword evidence="5" id="KW-1185">Reference proteome</keyword>
<dbReference type="Gene3D" id="1.20.1440.100">
    <property type="entry name" value="SG protein - dephosphorylation function"/>
    <property type="match status" value="1"/>
</dbReference>
<dbReference type="RefSeq" id="WP_168876643.1">
    <property type="nucleotide sequence ID" value="NZ_JABAIM010000001.1"/>
</dbReference>
<dbReference type="NCBIfam" id="TIGR01490">
    <property type="entry name" value="HAD-SF-IB-hyp1"/>
    <property type="match status" value="1"/>
</dbReference>
<reference evidence="4 5" key="1">
    <citation type="submission" date="2020-04" db="EMBL/GenBank/DDBJ databases">
        <title>Draft genome of Leeia sp. IMCC25680.</title>
        <authorList>
            <person name="Song J."/>
            <person name="Cho J.-C."/>
        </authorList>
    </citation>
    <scope>NUCLEOTIDE SEQUENCE [LARGE SCALE GENOMIC DNA]</scope>
    <source>
        <strain evidence="4 5">IMCC25680</strain>
    </source>
</reference>
<evidence type="ECO:0000256" key="2">
    <source>
        <dbReference type="ARBA" id="ARBA00022801"/>
    </source>
</evidence>
<evidence type="ECO:0000313" key="5">
    <source>
        <dbReference type="Proteomes" id="UP000587991"/>
    </source>
</evidence>
<dbReference type="SUPFAM" id="SSF56784">
    <property type="entry name" value="HAD-like"/>
    <property type="match status" value="1"/>
</dbReference>
<name>A0A847SCM1_9NEIS</name>
<gene>
    <name evidence="4" type="ORF">HF682_07945</name>
</gene>
<dbReference type="InterPro" id="IPR036412">
    <property type="entry name" value="HAD-like_sf"/>
</dbReference>
<dbReference type="InterPro" id="IPR006385">
    <property type="entry name" value="HAD_hydro_SerB1"/>
</dbReference>
<keyword evidence="3" id="KW-0460">Magnesium</keyword>
<evidence type="ECO:0000256" key="3">
    <source>
        <dbReference type="ARBA" id="ARBA00022842"/>
    </source>
</evidence>
<keyword evidence="2 4" id="KW-0378">Hydrolase</keyword>
<dbReference type="Pfam" id="PF12710">
    <property type="entry name" value="HAD"/>
    <property type="match status" value="1"/>
</dbReference>
<dbReference type="GO" id="GO:0046872">
    <property type="term" value="F:metal ion binding"/>
    <property type="evidence" value="ECO:0007669"/>
    <property type="project" value="UniProtKB-KW"/>
</dbReference>
<dbReference type="PANTHER" id="PTHR43344:SF13">
    <property type="entry name" value="PHOSPHATASE RV3661-RELATED"/>
    <property type="match status" value="1"/>
</dbReference>
<comment type="caution">
    <text evidence="4">The sequence shown here is derived from an EMBL/GenBank/DDBJ whole genome shotgun (WGS) entry which is preliminary data.</text>
</comment>
<dbReference type="NCBIfam" id="TIGR01488">
    <property type="entry name" value="HAD-SF-IB"/>
    <property type="match status" value="1"/>
</dbReference>
<organism evidence="4 5">
    <name type="scientific">Leeia aquatica</name>
    <dbReference type="NCBI Taxonomy" id="2725557"/>
    <lineage>
        <taxon>Bacteria</taxon>
        <taxon>Pseudomonadati</taxon>
        <taxon>Pseudomonadota</taxon>
        <taxon>Betaproteobacteria</taxon>
        <taxon>Neisseriales</taxon>
        <taxon>Leeiaceae</taxon>
        <taxon>Leeia</taxon>
    </lineage>
</organism>
<sequence>MKLVMFDLDNTLLAGDSDVSWTRFLIDQGLVDREQYHTANERFYADYSAGKLDMQAYLEFALAPLTRFSLEELNRLHQQFMQGYIEPMMTPRARAEVARHKAEGAIVLIITATNRFVTAPIAEAFGVAHLIATEAELKDGRYTGKSFGTPCFQAGKIIRLEQWLAEQGKQWQDFSETWFYSDSRNDLPLLQKVSHPVVVNPDPVLKAHADNAGWPTLLWH</sequence>
<dbReference type="InterPro" id="IPR023214">
    <property type="entry name" value="HAD_sf"/>
</dbReference>
<accession>A0A847SCM1</accession>
<dbReference type="CDD" id="cd02612">
    <property type="entry name" value="HAD_PGPPase"/>
    <property type="match status" value="1"/>
</dbReference>
<dbReference type="AlphaFoldDB" id="A0A847SCM1"/>
<proteinExistence type="predicted"/>
<dbReference type="Proteomes" id="UP000587991">
    <property type="component" value="Unassembled WGS sequence"/>
</dbReference>
<keyword evidence="1" id="KW-0479">Metal-binding</keyword>
<dbReference type="EMBL" id="JABAIM010000001">
    <property type="protein sequence ID" value="NLR75089.1"/>
    <property type="molecule type" value="Genomic_DNA"/>
</dbReference>
<dbReference type="Gene3D" id="3.40.50.1000">
    <property type="entry name" value="HAD superfamily/HAD-like"/>
    <property type="match status" value="1"/>
</dbReference>
<protein>
    <submittedName>
        <fullName evidence="4">HAD family hydrolase</fullName>
    </submittedName>
</protein>